<accession>A0A562P1A7</accession>
<gene>
    <name evidence="1" type="ORF">IQ24_00363</name>
</gene>
<organism evidence="1 2">
    <name type="scientific">Paracoccus sulfuroxidans</name>
    <dbReference type="NCBI Taxonomy" id="384678"/>
    <lineage>
        <taxon>Bacteria</taxon>
        <taxon>Pseudomonadati</taxon>
        <taxon>Pseudomonadota</taxon>
        <taxon>Alphaproteobacteria</taxon>
        <taxon>Rhodobacterales</taxon>
        <taxon>Paracoccaceae</taxon>
        <taxon>Paracoccus</taxon>
    </lineage>
</organism>
<dbReference type="RefSeq" id="WP_145395992.1">
    <property type="nucleotide sequence ID" value="NZ_VLKU01000001.1"/>
</dbReference>
<dbReference type="OrthoDB" id="7770859at2"/>
<comment type="caution">
    <text evidence="1">The sequence shown here is derived from an EMBL/GenBank/DDBJ whole genome shotgun (WGS) entry which is preliminary data.</text>
</comment>
<reference evidence="1 2" key="1">
    <citation type="journal article" date="2015" name="Stand. Genomic Sci.">
        <title>Genomic Encyclopedia of Bacterial and Archaeal Type Strains, Phase III: the genomes of soil and plant-associated and newly described type strains.</title>
        <authorList>
            <person name="Whitman W.B."/>
            <person name="Woyke T."/>
            <person name="Klenk H.P."/>
            <person name="Zhou Y."/>
            <person name="Lilburn T.G."/>
            <person name="Beck B.J."/>
            <person name="De Vos P."/>
            <person name="Vandamme P."/>
            <person name="Eisen J.A."/>
            <person name="Garrity G."/>
            <person name="Hugenholtz P."/>
            <person name="Kyrpides N.C."/>
        </authorList>
    </citation>
    <scope>NUCLEOTIDE SEQUENCE [LARGE SCALE GENOMIC DNA]</scope>
    <source>
        <strain evidence="1 2">CGMCC 1.5364</strain>
    </source>
</reference>
<name>A0A562P1A7_9RHOB</name>
<sequence length="211" mass="22845">MDITDNARTYLAKGAISARWLIWIKAKNRETGAIESVGITTHEDDLTVTIGSETRTYAGAGPIVGIPEITFESGTVIQNQRLTLSIIDANVINLIRAYDATLAPVEMRLVFFDPITGIFVAGQPLESRFPIAYRGNIDTINIQIGESASCEVVVVSQNRAGTKTLALKKSDAAQKLRNPNDNGRKYASIAGTIEVAWGQKSETGFRMGSRG</sequence>
<proteinExistence type="predicted"/>
<keyword evidence="2" id="KW-1185">Reference proteome</keyword>
<dbReference type="Proteomes" id="UP000316225">
    <property type="component" value="Unassembled WGS sequence"/>
</dbReference>
<protein>
    <submittedName>
        <fullName evidence="1">Uncharacterized protein</fullName>
    </submittedName>
</protein>
<dbReference type="AlphaFoldDB" id="A0A562P1A7"/>
<evidence type="ECO:0000313" key="2">
    <source>
        <dbReference type="Proteomes" id="UP000316225"/>
    </source>
</evidence>
<evidence type="ECO:0000313" key="1">
    <source>
        <dbReference type="EMBL" id="TWI38225.1"/>
    </source>
</evidence>
<dbReference type="EMBL" id="VLKU01000001">
    <property type="protein sequence ID" value="TWI38225.1"/>
    <property type="molecule type" value="Genomic_DNA"/>
</dbReference>